<dbReference type="InterPro" id="IPR010982">
    <property type="entry name" value="Lambda_DNA-bd_dom_sf"/>
</dbReference>
<dbReference type="Proteomes" id="UP001224812">
    <property type="component" value="Unassembled WGS sequence"/>
</dbReference>
<evidence type="ECO:0000313" key="1">
    <source>
        <dbReference type="EMBL" id="MDP8084551.1"/>
    </source>
</evidence>
<protein>
    <submittedName>
        <fullName evidence="1">CII family transcriptional regulator</fullName>
    </submittedName>
</protein>
<accession>A0ABT9JIB3</accession>
<dbReference type="Pfam" id="PF05269">
    <property type="entry name" value="Phage_CII"/>
    <property type="match status" value="1"/>
</dbReference>
<dbReference type="EMBL" id="JASAVS010000001">
    <property type="protein sequence ID" value="MDP8084551.1"/>
    <property type="molecule type" value="Genomic_DNA"/>
</dbReference>
<dbReference type="Gene3D" id="1.10.260.40">
    <property type="entry name" value="lambda repressor-like DNA-binding domains"/>
    <property type="match status" value="1"/>
</dbReference>
<reference evidence="1 2" key="1">
    <citation type="journal article" date="2023" name="Front. Microbiol.">
        <title>Phylogeography and host specificity of Pasteurellaceae pathogenic to sea-farmed fish in the north-east Atlantic.</title>
        <authorList>
            <person name="Gulla S."/>
            <person name="Colquhoun D.J."/>
            <person name="Olsen A.B."/>
            <person name="Spilsberg B."/>
            <person name="Lagesen K."/>
            <person name="Aakesson C.P."/>
            <person name="Strom S."/>
            <person name="Manji F."/>
            <person name="Birkbeck T.H."/>
            <person name="Nilsen H.K."/>
        </authorList>
    </citation>
    <scope>NUCLEOTIDE SEQUENCE [LARGE SCALE GENOMIC DNA]</scope>
    <source>
        <strain evidence="1 2">VIO11850</strain>
    </source>
</reference>
<evidence type="ECO:0000313" key="2">
    <source>
        <dbReference type="Proteomes" id="UP001224812"/>
    </source>
</evidence>
<dbReference type="RefSeq" id="WP_306383724.1">
    <property type="nucleotide sequence ID" value="NZ_JASAVR010000001.1"/>
</dbReference>
<name>A0ABT9JIB3_9PAST</name>
<proteinExistence type="predicted"/>
<dbReference type="SUPFAM" id="SSF47413">
    <property type="entry name" value="lambda repressor-like DNA-binding domains"/>
    <property type="match status" value="1"/>
</dbReference>
<sequence>MARKELTKNARQIADLIYKKSANRTNRELARLVGLSESQYGRTFSPSVEMVSALIDELEIVLIDKDEMKALRVLARKGLDK</sequence>
<gene>
    <name evidence="1" type="ORF">QJT92_01210</name>
</gene>
<dbReference type="InterPro" id="IPR007933">
    <property type="entry name" value="Transcrpt_activ_CII"/>
</dbReference>
<keyword evidence="2" id="KW-1185">Reference proteome</keyword>
<comment type="caution">
    <text evidence="1">The sequence shown here is derived from an EMBL/GenBank/DDBJ whole genome shotgun (WGS) entry which is preliminary data.</text>
</comment>
<organism evidence="1 2">
    <name type="scientific">Phocoenobacter skyensis</name>
    <dbReference type="NCBI Taxonomy" id="97481"/>
    <lineage>
        <taxon>Bacteria</taxon>
        <taxon>Pseudomonadati</taxon>
        <taxon>Pseudomonadota</taxon>
        <taxon>Gammaproteobacteria</taxon>
        <taxon>Pasteurellales</taxon>
        <taxon>Pasteurellaceae</taxon>
        <taxon>Phocoenobacter</taxon>
    </lineage>
</organism>